<keyword evidence="1" id="KW-0012">Acyltransferase</keyword>
<dbReference type="GO" id="GO:0103068">
    <property type="term" value="F:leukotriene C4 gamma-glutamyl transferase activity"/>
    <property type="evidence" value="ECO:0007669"/>
    <property type="project" value="UniProtKB-EC"/>
</dbReference>
<comment type="caution">
    <text evidence="1">The sequence shown here is derived from an EMBL/GenBank/DDBJ whole genome shotgun (WGS) entry which is preliminary data.</text>
</comment>
<dbReference type="RefSeq" id="WP_183189752.1">
    <property type="nucleotide sequence ID" value="NZ_JACICD010000003.1"/>
</dbReference>
<name>A0A839ZA43_9HYPH</name>
<proteinExistence type="predicted"/>
<dbReference type="Pfam" id="PF01019">
    <property type="entry name" value="G_glu_transpept"/>
    <property type="match status" value="1"/>
</dbReference>
<dbReference type="InterPro" id="IPR052896">
    <property type="entry name" value="GGT-like_enzyme"/>
</dbReference>
<protein>
    <submittedName>
        <fullName evidence="1">Gamma-glutamyltranspeptidase/glutathione hydrolase</fullName>
        <ecNumber evidence="1">2.3.2.2</ecNumber>
        <ecNumber evidence="1">3.4.19.13</ecNumber>
    </submittedName>
</protein>
<dbReference type="InterPro" id="IPR029055">
    <property type="entry name" value="Ntn_hydrolases_N"/>
</dbReference>
<keyword evidence="1" id="KW-0378">Hydrolase</keyword>
<dbReference type="PANTHER" id="PTHR43881">
    <property type="entry name" value="GAMMA-GLUTAMYLTRANSPEPTIDASE (AFU_ORTHOLOGUE AFUA_4G13580)"/>
    <property type="match status" value="1"/>
</dbReference>
<gene>
    <name evidence="1" type="ORF">FHS55_002195</name>
</gene>
<dbReference type="GO" id="GO:0036374">
    <property type="term" value="F:glutathione hydrolase activity"/>
    <property type="evidence" value="ECO:0007669"/>
    <property type="project" value="UniProtKB-EC"/>
</dbReference>
<dbReference type="Gene3D" id="3.60.20.40">
    <property type="match status" value="1"/>
</dbReference>
<dbReference type="EC" id="3.4.19.13" evidence="1"/>
<evidence type="ECO:0000313" key="1">
    <source>
        <dbReference type="EMBL" id="MBB3771596.1"/>
    </source>
</evidence>
<dbReference type="PANTHER" id="PTHR43881:SF1">
    <property type="entry name" value="GAMMA-GLUTAMYLTRANSPEPTIDASE (AFU_ORTHOLOGUE AFUA_4G13580)"/>
    <property type="match status" value="1"/>
</dbReference>
<keyword evidence="2" id="KW-1185">Reference proteome</keyword>
<dbReference type="SUPFAM" id="SSF56235">
    <property type="entry name" value="N-terminal nucleophile aminohydrolases (Ntn hydrolases)"/>
    <property type="match status" value="1"/>
</dbReference>
<accession>A0A839ZA43</accession>
<dbReference type="EMBL" id="JACICD010000003">
    <property type="protein sequence ID" value="MBB3771596.1"/>
    <property type="molecule type" value="Genomic_DNA"/>
</dbReference>
<dbReference type="EC" id="2.3.2.2" evidence="1"/>
<evidence type="ECO:0000313" key="2">
    <source>
        <dbReference type="Proteomes" id="UP000533469"/>
    </source>
</evidence>
<reference evidence="1 2" key="1">
    <citation type="submission" date="2020-08" db="EMBL/GenBank/DDBJ databases">
        <title>Genomic Encyclopedia of Type Strains, Phase IV (KMG-IV): sequencing the most valuable type-strain genomes for metagenomic binning, comparative biology and taxonomic classification.</title>
        <authorList>
            <person name="Goeker M."/>
        </authorList>
    </citation>
    <scope>NUCLEOTIDE SEQUENCE [LARGE SCALE GENOMIC DNA]</scope>
    <source>
        <strain evidence="1 2">DSM 5895</strain>
    </source>
</reference>
<organism evidence="1 2">
    <name type="scientific">Ancylobacter tetraedralis</name>
    <dbReference type="NCBI Taxonomy" id="217068"/>
    <lineage>
        <taxon>Bacteria</taxon>
        <taxon>Pseudomonadati</taxon>
        <taxon>Pseudomonadota</taxon>
        <taxon>Alphaproteobacteria</taxon>
        <taxon>Hyphomicrobiales</taxon>
        <taxon>Xanthobacteraceae</taxon>
        <taxon>Ancylobacter</taxon>
    </lineage>
</organism>
<sequence>MHVADPFSSQQRPVLFGNRGAVAAAHPLAVTAATEMLTADGSAVDAAIAAQAVLCALSPDNCGLGGDQLCLVRTGDGVVTAVNGTGAAPAAMSRADTDGGNSVTVPGIVDAWVEMSRRWGRLPLGRVLAPAIRLAEDGILVGADLAQTFRTYEARLVRGGAQDWALRGAPAGTRQSQPELARLLEAIGETGRDAFYAGDMAVALCRAIERSAGVMSLADLDRHETVVAPPITTDWRGMRLHVQPPISQGILLSMVLAAEEKLAHSSPASRDHIGIELTASSFSFRDRASEGATLLSEPLAVDIEKASGRTGPRAYLHTAGVAVADRDGLVVSSLISVFDSFGSAVFVPEGGFTLNNRAAGFTVAPNDCAGGKRPIHTLAPVLLETETGCLALATPGADGQVQTLTQVLTNMFVGSDDLATAIARPRWRSQDGRLLVERGHRHGAELAAKGHDVEWLKDGDLRFGAIVSAGLKDGQPISCADWRRETWAGVS</sequence>
<dbReference type="InterPro" id="IPR043137">
    <property type="entry name" value="GGT_ssub_C"/>
</dbReference>
<dbReference type="Proteomes" id="UP000533469">
    <property type="component" value="Unassembled WGS sequence"/>
</dbReference>
<dbReference type="PRINTS" id="PR01210">
    <property type="entry name" value="GGTRANSPTASE"/>
</dbReference>
<keyword evidence="1" id="KW-0808">Transferase</keyword>
<dbReference type="AlphaFoldDB" id="A0A839ZA43"/>